<keyword evidence="4" id="KW-1185">Reference proteome</keyword>
<dbReference type="Proteomes" id="UP000646523">
    <property type="component" value="Unassembled WGS sequence"/>
</dbReference>
<dbReference type="Pfam" id="PF03334">
    <property type="entry name" value="PhaG_MnhG_YufB"/>
    <property type="match status" value="1"/>
</dbReference>
<gene>
    <name evidence="3" type="ORF">GCM10012289_13240</name>
</gene>
<dbReference type="EMBL" id="BMNH01000002">
    <property type="protein sequence ID" value="GGO64252.1"/>
    <property type="molecule type" value="Genomic_DNA"/>
</dbReference>
<reference evidence="3" key="2">
    <citation type="submission" date="2020-09" db="EMBL/GenBank/DDBJ databases">
        <authorList>
            <person name="Sun Q."/>
            <person name="Zhou Y."/>
        </authorList>
    </citation>
    <scope>NUCLEOTIDE SEQUENCE</scope>
    <source>
        <strain evidence="3">CGMCC 4.7368</strain>
    </source>
</reference>
<evidence type="ECO:0000313" key="3">
    <source>
        <dbReference type="EMBL" id="GGO64252.1"/>
    </source>
</evidence>
<organism evidence="3 4">
    <name type="scientific">Nonomuraea cavernae</name>
    <dbReference type="NCBI Taxonomy" id="2045107"/>
    <lineage>
        <taxon>Bacteria</taxon>
        <taxon>Bacillati</taxon>
        <taxon>Actinomycetota</taxon>
        <taxon>Actinomycetes</taxon>
        <taxon>Streptosporangiales</taxon>
        <taxon>Streptosporangiaceae</taxon>
        <taxon>Nonomuraea</taxon>
    </lineage>
</organism>
<proteinExistence type="inferred from homology"/>
<comment type="similarity">
    <text evidence="1">Belongs to the CPA3 antiporters (TC 2.A.63) subunit G family.</text>
</comment>
<reference evidence="3" key="1">
    <citation type="journal article" date="2014" name="Int. J. Syst. Evol. Microbiol.">
        <title>Complete genome sequence of Corynebacterium casei LMG S-19264T (=DSM 44701T), isolated from a smear-ripened cheese.</title>
        <authorList>
            <consortium name="US DOE Joint Genome Institute (JGI-PGF)"/>
            <person name="Walter F."/>
            <person name="Albersmeier A."/>
            <person name="Kalinowski J."/>
            <person name="Ruckert C."/>
        </authorList>
    </citation>
    <scope>NUCLEOTIDE SEQUENCE</scope>
    <source>
        <strain evidence="3">CGMCC 4.7368</strain>
    </source>
</reference>
<accession>A0A917YR11</accession>
<keyword evidence="2" id="KW-0472">Membrane</keyword>
<dbReference type="PANTHER" id="PTHR34703:SF1">
    <property type="entry name" value="ANTIPORTER SUBUNIT MNHG2-RELATED"/>
    <property type="match status" value="1"/>
</dbReference>
<keyword evidence="2" id="KW-0812">Transmembrane</keyword>
<dbReference type="GO" id="GO:0015385">
    <property type="term" value="F:sodium:proton antiporter activity"/>
    <property type="evidence" value="ECO:0007669"/>
    <property type="project" value="TreeGrafter"/>
</dbReference>
<dbReference type="PANTHER" id="PTHR34703">
    <property type="entry name" value="ANTIPORTER SUBUNIT MNHG2-RELATED"/>
    <property type="match status" value="1"/>
</dbReference>
<dbReference type="InterPro" id="IPR005133">
    <property type="entry name" value="PhaG_MnhG_YufB"/>
</dbReference>
<evidence type="ECO:0000313" key="4">
    <source>
        <dbReference type="Proteomes" id="UP000646523"/>
    </source>
</evidence>
<comment type="caution">
    <text evidence="3">The sequence shown here is derived from an EMBL/GenBank/DDBJ whole genome shotgun (WGS) entry which is preliminary data.</text>
</comment>
<protein>
    <submittedName>
        <fullName evidence="3">Cation antiporter subunit</fullName>
    </submittedName>
</protein>
<dbReference type="NCBIfam" id="TIGR01300">
    <property type="entry name" value="CPA3_mnhG_phaG"/>
    <property type="match status" value="1"/>
</dbReference>
<evidence type="ECO:0000256" key="1">
    <source>
        <dbReference type="ARBA" id="ARBA00008404"/>
    </source>
</evidence>
<feature type="transmembrane region" description="Helical" evidence="2">
    <location>
        <begin position="6"/>
        <end position="27"/>
    </location>
</feature>
<feature type="transmembrane region" description="Helical" evidence="2">
    <location>
        <begin position="62"/>
        <end position="85"/>
    </location>
</feature>
<evidence type="ECO:0000256" key="2">
    <source>
        <dbReference type="SAM" id="Phobius"/>
    </source>
</evidence>
<keyword evidence="2" id="KW-1133">Transmembrane helix</keyword>
<sequence length="107" mass="11076">MTLLDVAAAICMITGAGLCLIAGVGLVRFTTTLERMHPGTKPQVLGVLLILVAMWLRNPTWAMAGPLVVTGLAQVITVSVAAHIVGRASYQAGAPGEDGTELPPRES</sequence>
<dbReference type="RefSeq" id="WP_189123047.1">
    <property type="nucleotide sequence ID" value="NZ_BMNH01000002.1"/>
</dbReference>
<name>A0A917YR11_9ACTN</name>
<dbReference type="AlphaFoldDB" id="A0A917YR11"/>